<dbReference type="Gene3D" id="3.30.1360.170">
    <property type="match status" value="1"/>
</dbReference>
<dbReference type="RefSeq" id="WP_123934362.1">
    <property type="nucleotide sequence ID" value="NZ_CP033897.1"/>
</dbReference>
<evidence type="ECO:0000256" key="1">
    <source>
        <dbReference type="ARBA" id="ARBA00022603"/>
    </source>
</evidence>
<keyword evidence="1 6" id="KW-0489">Methyltransferase</keyword>
<dbReference type="KEGG" id="cgk:CGERO_06620"/>
<sequence>MAKESHLNVELIACSQFQAPQDVDWLVDANASNSEALIEFAGRACYETFHKPNPRTASNEAYLRHILEVGHTALFEHATATMYIRGLSRSATHELIRHRHFSFSQLSQRFVHTDEAEVAVPTLIAEDEELKRIFLNAVDDIRFVYEDLLAGLEEKLAEEPNALLRKKQALQAARAILPNAIESRIVVTGNFRAWRHFISMRASEHADLEIRQLALKCLSLLKKQAPVVFDDFEISTLSDGTEMATSPYIMD</sequence>
<dbReference type="GO" id="GO:0006231">
    <property type="term" value="P:dTMP biosynthetic process"/>
    <property type="evidence" value="ECO:0007669"/>
    <property type="project" value="UniProtKB-UniRule"/>
</dbReference>
<comment type="subunit">
    <text evidence="6">Homotetramer.</text>
</comment>
<dbReference type="GO" id="GO:0004799">
    <property type="term" value="F:thymidylate synthase activity"/>
    <property type="evidence" value="ECO:0007669"/>
    <property type="project" value="TreeGrafter"/>
</dbReference>
<dbReference type="CDD" id="cd20175">
    <property type="entry name" value="ThyX"/>
    <property type="match status" value="1"/>
</dbReference>
<dbReference type="Gene3D" id="3.30.70.3180">
    <property type="match status" value="1"/>
</dbReference>
<dbReference type="HAMAP" id="MF_01408">
    <property type="entry name" value="ThyX"/>
    <property type="match status" value="1"/>
</dbReference>
<dbReference type="AlphaFoldDB" id="A0A3G6J6H7"/>
<dbReference type="Proteomes" id="UP000271587">
    <property type="component" value="Chromosome"/>
</dbReference>
<keyword evidence="4 6" id="KW-0274">FAD</keyword>
<dbReference type="Pfam" id="PF02511">
    <property type="entry name" value="Thy1"/>
    <property type="match status" value="1"/>
</dbReference>
<keyword evidence="2 6" id="KW-0285">Flavoprotein</keyword>
<dbReference type="EMBL" id="CP033897">
    <property type="protein sequence ID" value="AZA11624.1"/>
    <property type="molecule type" value="Genomic_DNA"/>
</dbReference>
<evidence type="ECO:0000313" key="7">
    <source>
        <dbReference type="EMBL" id="AZA11624.1"/>
    </source>
</evidence>
<dbReference type="PANTHER" id="PTHR34934">
    <property type="entry name" value="FLAVIN-DEPENDENT THYMIDYLATE SYNTHASE"/>
    <property type="match status" value="1"/>
</dbReference>
<feature type="binding site" evidence="6">
    <location>
        <begin position="97"/>
        <end position="99"/>
    </location>
    <ligand>
        <name>FAD</name>
        <dbReference type="ChEBI" id="CHEBI:57692"/>
        <note>ligand shared between neighboring subunits</note>
    </ligand>
</feature>
<dbReference type="GO" id="GO:0050660">
    <property type="term" value="F:flavin adenine dinucleotide binding"/>
    <property type="evidence" value="ECO:0007669"/>
    <property type="project" value="UniProtKB-UniRule"/>
</dbReference>
<keyword evidence="5 6" id="KW-0521">NADP</keyword>
<keyword evidence="6 7" id="KW-0808">Transferase</keyword>
<comment type="pathway">
    <text evidence="6">Pyrimidine metabolism; dTTP biosynthesis.</text>
</comment>
<feature type="binding site" description="in other chain" evidence="6">
    <location>
        <position position="174"/>
    </location>
    <ligand>
        <name>dUMP</name>
        <dbReference type="ChEBI" id="CHEBI:246422"/>
        <note>ligand shared between dimeric partners</note>
    </ligand>
</feature>
<dbReference type="SUPFAM" id="SSF69796">
    <property type="entry name" value="Thymidylate synthase-complementing protein Thy1"/>
    <property type="match status" value="1"/>
</dbReference>
<comment type="similarity">
    <text evidence="6">Belongs to the thymidylate synthase ThyX family.</text>
</comment>
<protein>
    <recommendedName>
        <fullName evidence="6">Flavin-dependent thymidylate synthase</fullName>
        <shortName evidence="6">FDTS</shortName>
        <ecNumber evidence="6">2.1.1.148</ecNumber>
    </recommendedName>
    <alternativeName>
        <fullName evidence="6">FAD-dependent thymidylate synthase</fullName>
    </alternativeName>
    <alternativeName>
        <fullName evidence="6">Thymidylate synthase ThyX</fullName>
        <shortName evidence="6">TS</shortName>
        <shortName evidence="6">TSase</shortName>
    </alternativeName>
</protein>
<comment type="cofactor">
    <cofactor evidence="6">
        <name>FAD</name>
        <dbReference type="ChEBI" id="CHEBI:57692"/>
    </cofactor>
    <text evidence="6">Binds 4 FAD per tetramer. Each FAD binding site is formed by three monomers.</text>
</comment>
<evidence type="ECO:0000256" key="3">
    <source>
        <dbReference type="ARBA" id="ARBA00022727"/>
    </source>
</evidence>
<evidence type="ECO:0000256" key="6">
    <source>
        <dbReference type="HAMAP-Rule" id="MF_01408"/>
    </source>
</evidence>
<evidence type="ECO:0000256" key="5">
    <source>
        <dbReference type="ARBA" id="ARBA00022857"/>
    </source>
</evidence>
<gene>
    <name evidence="6 7" type="primary">thyX</name>
    <name evidence="7" type="ORF">CGERO_06620</name>
</gene>
<feature type="binding site" evidence="6">
    <location>
        <begin position="190"/>
        <end position="192"/>
    </location>
    <ligand>
        <name>FAD</name>
        <dbReference type="ChEBI" id="CHEBI:57692"/>
        <note>ligand shared between neighboring subunits</note>
    </ligand>
</feature>
<keyword evidence="8" id="KW-1185">Reference proteome</keyword>
<proteinExistence type="inferred from homology"/>
<reference evidence="7 8" key="1">
    <citation type="submission" date="2018-11" db="EMBL/GenBank/DDBJ databases">
        <authorList>
            <person name="Kleinhagauer T."/>
            <person name="Glaeser S.P."/>
            <person name="Spergser J."/>
            <person name="Ruckert C."/>
            <person name="Kaempfer P."/>
            <person name="Busse H.-J."/>
        </authorList>
    </citation>
    <scope>NUCLEOTIDE SEQUENCE [LARGE SCALE GENOMIC DNA]</scope>
    <source>
        <strain evidence="7 8">W8</strain>
    </source>
</reference>
<feature type="binding site" evidence="6">
    <location>
        <position position="201"/>
    </location>
    <ligand>
        <name>dUMP</name>
        <dbReference type="ChEBI" id="CHEBI:246422"/>
        <note>ligand shared between dimeric partners</note>
    </ligand>
</feature>
<dbReference type="InterPro" id="IPR036098">
    <property type="entry name" value="Thymidylate_synthase_ThyX_sf"/>
</dbReference>
<feature type="binding site" evidence="6">
    <location>
        <position position="196"/>
    </location>
    <ligand>
        <name>FAD</name>
        <dbReference type="ChEBI" id="CHEBI:57692"/>
        <note>ligand shared between neighboring subunits</note>
    </ligand>
</feature>
<comment type="catalytic activity">
    <reaction evidence="6">
        <text>dUMP + (6R)-5,10-methylene-5,6,7,8-tetrahydrofolate + NADPH + H(+) = dTMP + (6S)-5,6,7,8-tetrahydrofolate + NADP(+)</text>
        <dbReference type="Rhea" id="RHEA:29043"/>
        <dbReference type="ChEBI" id="CHEBI:15378"/>
        <dbReference type="ChEBI" id="CHEBI:15636"/>
        <dbReference type="ChEBI" id="CHEBI:57453"/>
        <dbReference type="ChEBI" id="CHEBI:57783"/>
        <dbReference type="ChEBI" id="CHEBI:58349"/>
        <dbReference type="ChEBI" id="CHEBI:63528"/>
        <dbReference type="ChEBI" id="CHEBI:246422"/>
        <dbReference type="EC" id="2.1.1.148"/>
    </reaction>
</comment>
<organism evidence="7 8">
    <name type="scientific">Corynebacterium gerontici</name>
    <dbReference type="NCBI Taxonomy" id="2079234"/>
    <lineage>
        <taxon>Bacteria</taxon>
        <taxon>Bacillati</taxon>
        <taxon>Actinomycetota</taxon>
        <taxon>Actinomycetes</taxon>
        <taxon>Mycobacteriales</taxon>
        <taxon>Corynebacteriaceae</taxon>
        <taxon>Corynebacterium</taxon>
    </lineage>
</organism>
<dbReference type="EC" id="2.1.1.148" evidence="6"/>
<dbReference type="GO" id="GO:0006235">
    <property type="term" value="P:dTTP biosynthetic process"/>
    <property type="evidence" value="ECO:0007669"/>
    <property type="project" value="UniProtKB-UniRule"/>
</dbReference>
<dbReference type="NCBIfam" id="TIGR02170">
    <property type="entry name" value="thyX"/>
    <property type="match status" value="1"/>
</dbReference>
<accession>A0A3G6J6H7</accession>
<dbReference type="InterPro" id="IPR003669">
    <property type="entry name" value="Thymidylate_synthase_ThyX"/>
</dbReference>
<evidence type="ECO:0000256" key="2">
    <source>
        <dbReference type="ARBA" id="ARBA00022630"/>
    </source>
</evidence>
<comment type="caution">
    <text evidence="6">Lacks conserved residue(s) required for the propagation of feature annotation.</text>
</comment>
<feature type="binding site" evidence="6">
    <location>
        <position position="105"/>
    </location>
    <ligand>
        <name>FAD</name>
        <dbReference type="ChEBI" id="CHEBI:57692"/>
        <note>ligand shared between neighboring subunits</note>
    </ligand>
</feature>
<feature type="binding site" evidence="6">
    <location>
        <begin position="94"/>
        <end position="97"/>
    </location>
    <ligand>
        <name>dUMP</name>
        <dbReference type="ChEBI" id="CHEBI:246422"/>
        <note>ligand shared between dimeric partners</note>
    </ligand>
</feature>
<dbReference type="UniPathway" id="UPA00575"/>
<name>A0A3G6J6H7_9CORY</name>
<evidence type="ECO:0000313" key="8">
    <source>
        <dbReference type="Proteomes" id="UP000271587"/>
    </source>
</evidence>
<dbReference type="GO" id="GO:0032259">
    <property type="term" value="P:methylation"/>
    <property type="evidence" value="ECO:0007669"/>
    <property type="project" value="UniProtKB-KW"/>
</dbReference>
<dbReference type="GO" id="GO:0070402">
    <property type="term" value="F:NADPH binding"/>
    <property type="evidence" value="ECO:0007669"/>
    <property type="project" value="TreeGrafter"/>
</dbReference>
<dbReference type="OrthoDB" id="9780625at2"/>
<dbReference type="GO" id="GO:0050797">
    <property type="term" value="F:thymidylate synthase (FAD) activity"/>
    <property type="evidence" value="ECO:0007669"/>
    <property type="project" value="UniProtKB-UniRule"/>
</dbReference>
<keyword evidence="3 6" id="KW-0545">Nucleotide biosynthesis</keyword>
<evidence type="ECO:0000256" key="4">
    <source>
        <dbReference type="ARBA" id="ARBA00022827"/>
    </source>
</evidence>
<dbReference type="PROSITE" id="PS51331">
    <property type="entry name" value="THYX"/>
    <property type="match status" value="1"/>
</dbReference>
<feature type="binding site" description="in other chain" evidence="6">
    <location>
        <begin position="105"/>
        <end position="109"/>
    </location>
    <ligand>
        <name>dUMP</name>
        <dbReference type="ChEBI" id="CHEBI:246422"/>
        <note>ligand shared between dimeric partners</note>
    </ligand>
</feature>
<dbReference type="PANTHER" id="PTHR34934:SF1">
    <property type="entry name" value="FLAVIN-DEPENDENT THYMIDYLATE SYNTHASE"/>
    <property type="match status" value="1"/>
</dbReference>
<feature type="active site" description="Involved in ionization of N3 of dUMP, leading to its activation" evidence="6">
    <location>
        <position position="201"/>
    </location>
</feature>
<comment type="function">
    <text evidence="6">Catalyzes the reductive methylation of 2'-deoxyuridine-5'-monophosphate (dUMP) to 2'-deoxythymidine-5'-monophosphate (dTMP) while utilizing 5,10-methylenetetrahydrofolate (mTHF) as the methyl donor, and NADPH and FADH(2) as the reductant.</text>
</comment>